<reference evidence="3" key="1">
    <citation type="journal article" date="2006" name="J. Bacteriol.">
        <title>Intraspecific variability of the terminal inverted repeats of the linear chromosome of Streptomyces ambofaciens.</title>
        <authorList>
            <person name="Choulet F."/>
            <person name="Gallois A."/>
            <person name="Aigle B."/>
            <person name="Mangenot S."/>
            <person name="Gerbaud C."/>
            <person name="Truong C."/>
            <person name="Francou F.X."/>
            <person name="Borges F."/>
            <person name="Fourrier C."/>
            <person name="Guerineau M."/>
            <person name="Decaris B."/>
            <person name="Barbe V."/>
            <person name="Pernodet J.L."/>
            <person name="Leblond P."/>
        </authorList>
    </citation>
    <scope>NUCLEOTIDE SEQUENCE</scope>
    <source>
        <strain evidence="3">ATCC 23877</strain>
    </source>
</reference>
<dbReference type="InterPro" id="IPR036513">
    <property type="entry name" value="STAS_dom_sf"/>
</dbReference>
<dbReference type="EMBL" id="AM238663">
    <property type="protein sequence ID" value="CAJ89108.1"/>
    <property type="molecule type" value="Genomic_DNA"/>
</dbReference>
<dbReference type="AlphaFoldDB" id="Q1RQW4"/>
<reference evidence="5" key="4">
    <citation type="journal article" date="2015" name="J. Biotechnol.">
        <title>Complete genome sequence of Streptomyces ambofaciens ATCC 23877, the spiramycin producer.</title>
        <authorList>
            <person name="Thibessard A."/>
            <person name="Haas D."/>
            <person name="Gerbaud C."/>
            <person name="Aigle B."/>
            <person name="Lautru S."/>
            <person name="Pernodet J.L."/>
            <person name="Leblond P."/>
        </authorList>
    </citation>
    <scope>NUCLEOTIDE SEQUENCE [LARGE SCALE GENOMIC DNA]</scope>
    <source>
        <strain evidence="5">ATCC 23877 / 3486 / DSM 40053 / JCM 4204 / NBRC 12836 / NRRL B-2516</strain>
    </source>
</reference>
<reference evidence="4" key="2">
    <citation type="journal article" date="2006" name="Microbiology (Mosc.)">
        <title>Multiple biosynthetic and uptake systems mediate siderophore-dependent iron acquisition in Streptomyces coelicolor A3(2) and Streptomyces ambofaciens ATCC 23877.</title>
        <authorList>
            <person name="Barona-Gomez F."/>
            <person name="Lautru S."/>
            <person name="Francou F.X."/>
            <person name="Leblond P."/>
            <person name="Pernodet J.L."/>
            <person name="Challis G.L."/>
        </authorList>
    </citation>
    <scope>NUCLEOTIDE SEQUENCE</scope>
    <source>
        <strain evidence="4">ATCC 23877</strain>
    </source>
</reference>
<dbReference type="Gene3D" id="3.30.750.24">
    <property type="entry name" value="STAS domain"/>
    <property type="match status" value="1"/>
</dbReference>
<gene>
    <name evidence="1" type="ORF">SAM23877_0151</name>
    <name evidence="2" type="ORF">SAM23877_7523</name>
    <name evidence="4" type="ORF">SAMT0121</name>
    <name evidence="3" type="ORF">SAMT0122</name>
</gene>
<organism evidence="3">
    <name type="scientific">Streptomyces ambofaciens (strain ATCC 23877 / 3486 / DSM 40053 / JCM 4204 / NBRC 12836 / NRRL B-2516)</name>
    <dbReference type="NCBI Taxonomy" id="278992"/>
    <lineage>
        <taxon>Bacteria</taxon>
        <taxon>Bacillati</taxon>
        <taxon>Actinomycetota</taxon>
        <taxon>Actinomycetes</taxon>
        <taxon>Kitasatosporales</taxon>
        <taxon>Streptomycetaceae</taxon>
        <taxon>Streptomyces</taxon>
    </lineage>
</organism>
<dbReference type="KEGG" id="samb:SAM23877_7523"/>
<evidence type="ECO:0000313" key="2">
    <source>
        <dbReference type="EMBL" id="AKZ60564.1"/>
    </source>
</evidence>
<dbReference type="KEGG" id="samb:SAM23877_0151"/>
<proteinExistence type="predicted"/>
<accession>Q1RQW4</accession>
<evidence type="ECO:0000313" key="1">
    <source>
        <dbReference type="EMBL" id="AKZ53200.1"/>
    </source>
</evidence>
<name>Q1RQW4_STRA7</name>
<dbReference type="STRING" id="1889.SAM40697_0129"/>
<reference evidence="4" key="3">
    <citation type="journal article" date="2006" name="Mol. Biol. Evol.">
        <title>Evolution of the terminal regions of the Streptomyces linear chromosome.</title>
        <authorList>
            <person name="Choulet F."/>
            <person name="Aigle B."/>
            <person name="Gallois A."/>
            <person name="Mangenot S."/>
            <person name="Gerbaud C."/>
            <person name="Truong C."/>
            <person name="Francou F.X."/>
            <person name="Fourrier C."/>
            <person name="Guerineau M."/>
            <person name="Decaris B."/>
            <person name="Barbe V."/>
            <person name="Pernodet J.L."/>
            <person name="Leblond P."/>
        </authorList>
    </citation>
    <scope>NUCLEOTIDE SEQUENCE</scope>
    <source>
        <strain evidence="4">ATCC 23877</strain>
    </source>
</reference>
<dbReference type="SUPFAM" id="SSF52091">
    <property type="entry name" value="SpoIIaa-like"/>
    <property type="match status" value="1"/>
</dbReference>
<evidence type="ECO:0000313" key="4">
    <source>
        <dbReference type="EMBL" id="CAJ87830.1"/>
    </source>
</evidence>
<evidence type="ECO:0000313" key="3">
    <source>
        <dbReference type="EMBL" id="CAI78325.1"/>
    </source>
</evidence>
<dbReference type="EMBL" id="AJ937741">
    <property type="protein sequence ID" value="CAI78325.1"/>
    <property type="molecule type" value="Genomic_DNA"/>
</dbReference>
<dbReference type="EMBL" id="CP012382">
    <property type="protein sequence ID" value="AKZ60564.1"/>
    <property type="molecule type" value="Genomic_DNA"/>
</dbReference>
<sequence>MNITTTIDGTRARISPRGVIDYDTLPPLRAATAALPAAVTDLLWDMGEATFMDVAGLHLLFDPAPPGGPPRTTKVTGLGPQPLRLLALAAGLDPALDSSRLAPDTP</sequence>
<reference evidence="1" key="5">
    <citation type="submission" date="2015-07" db="EMBL/GenBank/DDBJ databases">
        <title>Complete genome sequence of Streptomyces ambofaciens ATCC 23877, the spiramycin producer.</title>
        <authorList>
            <person name="Thibessard A."/>
            <person name="Haas D."/>
            <person name="Gerbaud C."/>
            <person name="Aigle B."/>
            <person name="Lautru S."/>
            <person name="Pernodet J.-L."/>
            <person name="Leblond P."/>
        </authorList>
    </citation>
    <scope>NUCLEOTIDE SEQUENCE [LARGE SCALE GENOMIC DNA]</scope>
    <source>
        <strain evidence="1">ATCC 23877</strain>
    </source>
</reference>
<dbReference type="EMBL" id="CP012382">
    <property type="protein sequence ID" value="AKZ53200.1"/>
    <property type="molecule type" value="Genomic_DNA"/>
</dbReference>
<protein>
    <submittedName>
        <fullName evidence="3">Uncharacterized protein SAMT0122</fullName>
    </submittedName>
</protein>
<dbReference type="EMBL" id="AJ937740">
    <property type="protein sequence ID" value="CAI78051.1"/>
    <property type="molecule type" value="Genomic_DNA"/>
</dbReference>
<dbReference type="Proteomes" id="UP000061018">
    <property type="component" value="Chromosome"/>
</dbReference>
<dbReference type="RefSeq" id="WP_053125787.1">
    <property type="nucleotide sequence ID" value="NZ_CP012382.1"/>
</dbReference>
<evidence type="ECO:0000313" key="5">
    <source>
        <dbReference type="Proteomes" id="UP000061018"/>
    </source>
</evidence>
<dbReference type="EMBL" id="AM238664">
    <property type="protein sequence ID" value="CAJ87830.1"/>
    <property type="molecule type" value="Genomic_DNA"/>
</dbReference>